<organism evidence="1 2">
    <name type="scientific">Rhododendron molle</name>
    <name type="common">Chinese azalea</name>
    <name type="synonym">Azalea mollis</name>
    <dbReference type="NCBI Taxonomy" id="49168"/>
    <lineage>
        <taxon>Eukaryota</taxon>
        <taxon>Viridiplantae</taxon>
        <taxon>Streptophyta</taxon>
        <taxon>Embryophyta</taxon>
        <taxon>Tracheophyta</taxon>
        <taxon>Spermatophyta</taxon>
        <taxon>Magnoliopsida</taxon>
        <taxon>eudicotyledons</taxon>
        <taxon>Gunneridae</taxon>
        <taxon>Pentapetalae</taxon>
        <taxon>asterids</taxon>
        <taxon>Ericales</taxon>
        <taxon>Ericaceae</taxon>
        <taxon>Ericoideae</taxon>
        <taxon>Rhodoreae</taxon>
        <taxon>Rhododendron</taxon>
    </lineage>
</organism>
<evidence type="ECO:0000313" key="2">
    <source>
        <dbReference type="Proteomes" id="UP001062846"/>
    </source>
</evidence>
<sequence>MVMMTSLCSGIHTISTNRKEGNVHPLLKRVNKIALLNKCYFYRLKKKGRIIFNTIIVFLSFYFFP</sequence>
<proteinExistence type="predicted"/>
<gene>
    <name evidence="1" type="ORF">RHMOL_Rhmol01G0145000</name>
</gene>
<dbReference type="Proteomes" id="UP001062846">
    <property type="component" value="Chromosome 1"/>
</dbReference>
<protein>
    <submittedName>
        <fullName evidence="1">Uncharacterized protein</fullName>
    </submittedName>
</protein>
<comment type="caution">
    <text evidence="1">The sequence shown here is derived from an EMBL/GenBank/DDBJ whole genome shotgun (WGS) entry which is preliminary data.</text>
</comment>
<keyword evidence="2" id="KW-1185">Reference proteome</keyword>
<accession>A0ACC0Q2U4</accession>
<evidence type="ECO:0000313" key="1">
    <source>
        <dbReference type="EMBL" id="KAI8571774.1"/>
    </source>
</evidence>
<name>A0ACC0Q2U4_RHOML</name>
<dbReference type="EMBL" id="CM046388">
    <property type="protein sequence ID" value="KAI8571774.1"/>
    <property type="molecule type" value="Genomic_DNA"/>
</dbReference>
<reference evidence="1" key="1">
    <citation type="submission" date="2022-02" db="EMBL/GenBank/DDBJ databases">
        <title>Plant Genome Project.</title>
        <authorList>
            <person name="Zhang R.-G."/>
        </authorList>
    </citation>
    <scope>NUCLEOTIDE SEQUENCE</scope>
    <source>
        <strain evidence="1">AT1</strain>
    </source>
</reference>